<organism evidence="1 2">
    <name type="scientific">Cnephaeus nilssonii</name>
    <name type="common">Northern bat</name>
    <name type="synonym">Eptesicus nilssonii</name>
    <dbReference type="NCBI Taxonomy" id="3371016"/>
    <lineage>
        <taxon>Eukaryota</taxon>
        <taxon>Metazoa</taxon>
        <taxon>Chordata</taxon>
        <taxon>Craniata</taxon>
        <taxon>Vertebrata</taxon>
        <taxon>Euteleostomi</taxon>
        <taxon>Mammalia</taxon>
        <taxon>Eutheria</taxon>
        <taxon>Laurasiatheria</taxon>
        <taxon>Chiroptera</taxon>
        <taxon>Yangochiroptera</taxon>
        <taxon>Vespertilionidae</taxon>
        <taxon>Cnephaeus</taxon>
    </lineage>
</organism>
<name>A0AA40HRQ9_CNENI</name>
<sequence>MSSRTCIAGEEKSMPGLKASKDRLTLLLVPNLAADFNLRLMLIYPIKNPSALKNYAKSTLPTLNGSVLQWKRNYRCSGNRELESELESEDMTELL</sequence>
<dbReference type="EMBL" id="JAULJE010000013">
    <property type="protein sequence ID" value="KAK1336145.1"/>
    <property type="molecule type" value="Genomic_DNA"/>
</dbReference>
<reference evidence="1" key="1">
    <citation type="submission" date="2023-06" db="EMBL/GenBank/DDBJ databases">
        <title>Reference genome for the Northern bat (Eptesicus nilssonii), a most northern bat species.</title>
        <authorList>
            <person name="Laine V.N."/>
            <person name="Pulliainen A.T."/>
            <person name="Lilley T.M."/>
        </authorList>
    </citation>
    <scope>NUCLEOTIDE SEQUENCE</scope>
    <source>
        <strain evidence="1">BLF_Eptnil</strain>
        <tissue evidence="1">Kidney</tissue>
    </source>
</reference>
<dbReference type="AlphaFoldDB" id="A0AA40HRQ9"/>
<keyword evidence="2" id="KW-1185">Reference proteome</keyword>
<dbReference type="Proteomes" id="UP001177744">
    <property type="component" value="Unassembled WGS sequence"/>
</dbReference>
<evidence type="ECO:0000313" key="1">
    <source>
        <dbReference type="EMBL" id="KAK1336145.1"/>
    </source>
</evidence>
<comment type="caution">
    <text evidence="1">The sequence shown here is derived from an EMBL/GenBank/DDBJ whole genome shotgun (WGS) entry which is preliminary data.</text>
</comment>
<protein>
    <submittedName>
        <fullName evidence="1">Uncharacterized protein</fullName>
    </submittedName>
</protein>
<proteinExistence type="predicted"/>
<evidence type="ECO:0000313" key="2">
    <source>
        <dbReference type="Proteomes" id="UP001177744"/>
    </source>
</evidence>
<accession>A0AA40HRQ9</accession>
<gene>
    <name evidence="1" type="ORF">QTO34_003947</name>
</gene>